<sequence length="187" mass="20237">MDEVDDRVKLLLDGGLSAEEIADDPMLASLAERIYGSDFLDDIGISRGATKRALVEQLSEDDILIDDLPEGDLPPLPMPGDMPPDPENLLDLEAEGGRKRILSRIVFGGIGIVTVLTNLFYGLGHFLSLCDDGHVSCTENLKLNWLDIHHISDHIAWSPVGSIGIPDIALAIIFVAILGTGFIGKRQ</sequence>
<dbReference type="AlphaFoldDB" id="A0A075H340"/>
<evidence type="ECO:0000256" key="1">
    <source>
        <dbReference type="SAM" id="Phobius"/>
    </source>
</evidence>
<feature type="transmembrane region" description="Helical" evidence="1">
    <location>
        <begin position="101"/>
        <end position="121"/>
    </location>
</feature>
<keyword evidence="1" id="KW-0812">Transmembrane</keyword>
<protein>
    <submittedName>
        <fullName evidence="2">Uncharacterized protein</fullName>
    </submittedName>
</protein>
<keyword evidence="1" id="KW-0472">Membrane</keyword>
<proteinExistence type="predicted"/>
<accession>A0A075H340</accession>
<reference evidence="2" key="1">
    <citation type="journal article" date="2014" name="Genome Biol. Evol.">
        <title>Pangenome evidence for extensive interdomain horizontal transfer affecting lineage core and shell genes in uncultured planktonic thaumarchaeota and euryarchaeota.</title>
        <authorList>
            <person name="Deschamps P."/>
            <person name="Zivanovic Y."/>
            <person name="Moreira D."/>
            <person name="Rodriguez-Valera F."/>
            <person name="Lopez-Garcia P."/>
        </authorList>
    </citation>
    <scope>NUCLEOTIDE SEQUENCE</scope>
</reference>
<keyword evidence="1" id="KW-1133">Transmembrane helix</keyword>
<name>A0A075H340_9EURY</name>
<dbReference type="EMBL" id="KF900828">
    <property type="protein sequence ID" value="AIF08368.1"/>
    <property type="molecule type" value="Genomic_DNA"/>
</dbReference>
<evidence type="ECO:0000313" key="2">
    <source>
        <dbReference type="EMBL" id="AIF08368.1"/>
    </source>
</evidence>
<organism evidence="2">
    <name type="scientific">uncultured marine group II/III euryarchaeote KM3_28_D12</name>
    <dbReference type="NCBI Taxonomy" id="1456431"/>
    <lineage>
        <taxon>Archaea</taxon>
        <taxon>Methanobacteriati</taxon>
        <taxon>Methanobacteriota</taxon>
        <taxon>environmental samples</taxon>
    </lineage>
</organism>
<feature type="transmembrane region" description="Helical" evidence="1">
    <location>
        <begin position="163"/>
        <end position="184"/>
    </location>
</feature>